<dbReference type="PANTHER" id="PTHR19871:SF14">
    <property type="entry name" value="DUF4062 DOMAIN-CONTAINING PROTEIN"/>
    <property type="match status" value="1"/>
</dbReference>
<dbReference type="SUPFAM" id="SSF69322">
    <property type="entry name" value="Tricorn protease domain 2"/>
    <property type="match status" value="1"/>
</dbReference>
<name>A0AAV4MUK1_CAEEX</name>
<organism evidence="1 2">
    <name type="scientific">Caerostris extrusa</name>
    <name type="common">Bark spider</name>
    <name type="synonym">Caerostris bankana</name>
    <dbReference type="NCBI Taxonomy" id="172846"/>
    <lineage>
        <taxon>Eukaryota</taxon>
        <taxon>Metazoa</taxon>
        <taxon>Ecdysozoa</taxon>
        <taxon>Arthropoda</taxon>
        <taxon>Chelicerata</taxon>
        <taxon>Arachnida</taxon>
        <taxon>Araneae</taxon>
        <taxon>Araneomorphae</taxon>
        <taxon>Entelegynae</taxon>
        <taxon>Araneoidea</taxon>
        <taxon>Araneidae</taxon>
        <taxon>Caerostris</taxon>
    </lineage>
</organism>
<dbReference type="EMBL" id="BPLR01020212">
    <property type="protein sequence ID" value="GIX75968.1"/>
    <property type="molecule type" value="Genomic_DNA"/>
</dbReference>
<sequence length="499" mass="57643">MYISIICHQSEEYPLLWTRIRRDLPNYLSEREADGVSVLNWYHRQFRDAAIERYFVKREQIEYFHSSIAEYFLGTWGGGTPKPFKYTEIQRYRFGLKDQEGTADRKVLFNLWYFTQKTDEFQVTTSVSLANFHSILLDRIASRIFFENVLFNYLWLHSKVSCCPLQAILADFEDMVQHLSDSELIKQLNIVADGMRLGGVILAQHPDMLASQIIGRLLPVKDIYPRVKGLIEQCDRLGTQHCALIPAFHILHTPGGPLKYSLEGHPFAVFDSAFTSDKRFILTISNKFLMFDLMTGEITCDINPEIPGIMQALALNSDDKYAVAFTNHNEIIILKCSVWRPWSPRQWVTFSVPSGTKLSSHFIERNDYFISYLHYKSDANYSIAISSLKKSAENLRAHHILQTRLNDSDINELNIDSALYFMEDGSIYASLENEEVYVVAHFKVTTDGWKRETVVGESSVRIMAVEISSDDQFLVGNSTNWVFTMEFNKFQRDLFLPSK</sequence>
<protein>
    <submittedName>
        <fullName evidence="1">NACHT and WD repeat domain-containing protein 2</fullName>
    </submittedName>
</protein>
<evidence type="ECO:0000313" key="2">
    <source>
        <dbReference type="Proteomes" id="UP001054945"/>
    </source>
</evidence>
<dbReference type="AlphaFoldDB" id="A0AAV4MUK1"/>
<proteinExistence type="predicted"/>
<reference evidence="1 2" key="1">
    <citation type="submission" date="2021-06" db="EMBL/GenBank/DDBJ databases">
        <title>Caerostris extrusa draft genome.</title>
        <authorList>
            <person name="Kono N."/>
            <person name="Arakawa K."/>
        </authorList>
    </citation>
    <scope>NUCLEOTIDE SEQUENCE [LARGE SCALE GENOMIC DNA]</scope>
</reference>
<accession>A0AAV4MUK1</accession>
<keyword evidence="2" id="KW-1185">Reference proteome</keyword>
<gene>
    <name evidence="1" type="primary">NWD2_7</name>
    <name evidence="1" type="ORF">CEXT_506641</name>
</gene>
<dbReference type="Proteomes" id="UP001054945">
    <property type="component" value="Unassembled WGS sequence"/>
</dbReference>
<dbReference type="InterPro" id="IPR052752">
    <property type="entry name" value="NACHT-WD_repeat"/>
</dbReference>
<dbReference type="PANTHER" id="PTHR19871">
    <property type="entry name" value="BETA TRANSDUCIN-RELATED PROTEIN"/>
    <property type="match status" value="1"/>
</dbReference>
<evidence type="ECO:0000313" key="1">
    <source>
        <dbReference type="EMBL" id="GIX75968.1"/>
    </source>
</evidence>
<comment type="caution">
    <text evidence="1">The sequence shown here is derived from an EMBL/GenBank/DDBJ whole genome shotgun (WGS) entry which is preliminary data.</text>
</comment>